<protein>
    <submittedName>
        <fullName evidence="2">Glycosyl transferase, family 2</fullName>
    </submittedName>
</protein>
<name>Q82T93_NITEU</name>
<dbReference type="Proteomes" id="UP000001416">
    <property type="component" value="Chromosome"/>
</dbReference>
<dbReference type="InterPro" id="IPR029044">
    <property type="entry name" value="Nucleotide-diphossugar_trans"/>
</dbReference>
<dbReference type="EMBL" id="AL954747">
    <property type="protein sequence ID" value="CAD85930.1"/>
    <property type="molecule type" value="Genomic_DNA"/>
</dbReference>
<organism evidence="2 3">
    <name type="scientific">Nitrosomonas europaea (strain ATCC 19718 / CIP 103999 / KCTC 2705 / NBRC 14298)</name>
    <dbReference type="NCBI Taxonomy" id="228410"/>
    <lineage>
        <taxon>Bacteria</taxon>
        <taxon>Pseudomonadati</taxon>
        <taxon>Pseudomonadota</taxon>
        <taxon>Betaproteobacteria</taxon>
        <taxon>Nitrosomonadales</taxon>
        <taxon>Nitrosomonadaceae</taxon>
        <taxon>Nitrosomonas</taxon>
    </lineage>
</organism>
<dbReference type="PANTHER" id="PTHR43685:SF11">
    <property type="entry name" value="GLYCOSYLTRANSFERASE TAGX-RELATED"/>
    <property type="match status" value="1"/>
</dbReference>
<dbReference type="GeneID" id="87105162"/>
<keyword evidence="3" id="KW-1185">Reference proteome</keyword>
<dbReference type="PANTHER" id="PTHR43685">
    <property type="entry name" value="GLYCOSYLTRANSFERASE"/>
    <property type="match status" value="1"/>
</dbReference>
<reference evidence="2 3" key="1">
    <citation type="journal article" date="2003" name="J. Bacteriol.">
        <title>Complete genome sequence of the ammonia-oxidizing bacterium and obligate chemolithoautotroph Nitrosomonas europaea.</title>
        <authorList>
            <person name="Chain P."/>
            <person name="Lamerdin J."/>
            <person name="Larimer F."/>
            <person name="Regala W."/>
            <person name="Land M."/>
            <person name="Hauser L."/>
            <person name="Hooper A."/>
            <person name="Klotz M."/>
            <person name="Norton J."/>
            <person name="Sayavedra-Soto L."/>
            <person name="Arciero D."/>
            <person name="Hommes N."/>
            <person name="Whittaker M."/>
            <person name="Arp D."/>
        </authorList>
    </citation>
    <scope>NUCLEOTIDE SEQUENCE [LARGE SCALE GENOMIC DNA]</scope>
    <source>
        <strain evidence="3">ATCC 19718 / CIP 103999 / KCTC 2705 / NBRC 14298</strain>
    </source>
</reference>
<keyword evidence="2" id="KW-0808">Transferase</keyword>
<accession>Q82T93</accession>
<dbReference type="GO" id="GO:0016740">
    <property type="term" value="F:transferase activity"/>
    <property type="evidence" value="ECO:0007669"/>
    <property type="project" value="UniProtKB-KW"/>
</dbReference>
<proteinExistence type="predicted"/>
<gene>
    <name evidence="2" type="ordered locus">NE2019</name>
</gene>
<dbReference type="Gene3D" id="3.90.550.10">
    <property type="entry name" value="Spore Coat Polysaccharide Biosynthesis Protein SpsA, Chain A"/>
    <property type="match status" value="1"/>
</dbReference>
<feature type="domain" description="Glycosyltransferase 2-like" evidence="1">
    <location>
        <begin position="21"/>
        <end position="130"/>
    </location>
</feature>
<dbReference type="STRING" id="228410.NE2019"/>
<dbReference type="SUPFAM" id="SSF53448">
    <property type="entry name" value="Nucleotide-diphospho-sugar transferases"/>
    <property type="match status" value="1"/>
</dbReference>
<dbReference type="OrthoDB" id="9802649at2"/>
<evidence type="ECO:0000313" key="3">
    <source>
        <dbReference type="Proteomes" id="UP000001416"/>
    </source>
</evidence>
<dbReference type="KEGG" id="neu:NE2019"/>
<dbReference type="PhylomeDB" id="Q82T93"/>
<dbReference type="eggNOG" id="COG1216">
    <property type="taxonomic scope" value="Bacteria"/>
</dbReference>
<evidence type="ECO:0000313" key="2">
    <source>
        <dbReference type="EMBL" id="CAD85930.1"/>
    </source>
</evidence>
<sequence>MNSLPGSIQTSRTNQQRPLISVIVPAYNAEDFILEALRSITAQDYEPLEILLVDDGSTDGTADLVRREMPTVRIIRQDNTGVAEARNTGLRNACGEFICLLDADDGWCPGKLHAQVQYLQQHPQTGAVYHAWQVWRPDAEGNFVSMPAPVVADSTAIDPALSGWIYPQLLMDCIVHTSTIMMRREFVEQLGFFRAELINGEDYDYWLRLSRLTRIDKLVGVYSFYRGSPGSLTNSVKPVNYEYNVVSAAAAKWGLAAPDGRALAAVDFQRRLGKLAFDFAYRHYRWGSARIARRAALQAWRHDPRRYKALLFWLASFFKREPRSAVQG</sequence>
<dbReference type="InterPro" id="IPR050834">
    <property type="entry name" value="Glycosyltransf_2"/>
</dbReference>
<dbReference type="HOGENOM" id="CLU_025996_0_0_4"/>
<dbReference type="Pfam" id="PF00535">
    <property type="entry name" value="Glycos_transf_2"/>
    <property type="match status" value="1"/>
</dbReference>
<dbReference type="AlphaFoldDB" id="Q82T93"/>
<dbReference type="CAZy" id="GT2">
    <property type="family name" value="Glycosyltransferase Family 2"/>
</dbReference>
<dbReference type="CDD" id="cd00761">
    <property type="entry name" value="Glyco_tranf_GTA_type"/>
    <property type="match status" value="1"/>
</dbReference>
<dbReference type="RefSeq" id="WP_011112540.1">
    <property type="nucleotide sequence ID" value="NC_004757.1"/>
</dbReference>
<dbReference type="InterPro" id="IPR001173">
    <property type="entry name" value="Glyco_trans_2-like"/>
</dbReference>
<evidence type="ECO:0000259" key="1">
    <source>
        <dbReference type="Pfam" id="PF00535"/>
    </source>
</evidence>